<keyword evidence="1" id="KW-0812">Transmembrane</keyword>
<keyword evidence="2" id="KW-1185">Reference proteome</keyword>
<organism evidence="2 3">
    <name type="scientific">Limulus polyphemus</name>
    <name type="common">Atlantic horseshoe crab</name>
    <dbReference type="NCBI Taxonomy" id="6850"/>
    <lineage>
        <taxon>Eukaryota</taxon>
        <taxon>Metazoa</taxon>
        <taxon>Ecdysozoa</taxon>
        <taxon>Arthropoda</taxon>
        <taxon>Chelicerata</taxon>
        <taxon>Merostomata</taxon>
        <taxon>Xiphosura</taxon>
        <taxon>Limulidae</taxon>
        <taxon>Limulus</taxon>
    </lineage>
</organism>
<keyword evidence="1" id="KW-1133">Transmembrane helix</keyword>
<feature type="transmembrane region" description="Helical" evidence="1">
    <location>
        <begin position="66"/>
        <end position="87"/>
    </location>
</feature>
<keyword evidence="1" id="KW-0472">Membrane</keyword>
<gene>
    <name evidence="3" type="primary">LOC111089875</name>
</gene>
<dbReference type="RefSeq" id="XP_022258819.1">
    <property type="nucleotide sequence ID" value="XM_022403111.1"/>
</dbReference>
<feature type="transmembrane region" description="Helical" evidence="1">
    <location>
        <begin position="99"/>
        <end position="122"/>
    </location>
</feature>
<evidence type="ECO:0000313" key="2">
    <source>
        <dbReference type="Proteomes" id="UP000694941"/>
    </source>
</evidence>
<dbReference type="Proteomes" id="UP000694941">
    <property type="component" value="Unplaced"/>
</dbReference>
<accession>A0ABM1TSG3</accession>
<evidence type="ECO:0000256" key="1">
    <source>
        <dbReference type="SAM" id="Phobius"/>
    </source>
</evidence>
<reference evidence="3" key="1">
    <citation type="submission" date="2025-08" db="UniProtKB">
        <authorList>
            <consortium name="RefSeq"/>
        </authorList>
    </citation>
    <scope>IDENTIFICATION</scope>
    <source>
        <tissue evidence="3">Muscle</tissue>
    </source>
</reference>
<name>A0ABM1TSG3_LIMPO</name>
<feature type="transmembrane region" description="Helical" evidence="1">
    <location>
        <begin position="7"/>
        <end position="31"/>
    </location>
</feature>
<proteinExistence type="predicted"/>
<protein>
    <submittedName>
        <fullName evidence="3">Uncharacterized protein LOC111089875</fullName>
    </submittedName>
</protein>
<sequence length="148" mass="16680">MRCCTDCVTISAIFTIVESLWGLTWTIWSLLMLKNPELFLNGTTAQTTVGRLAKSFDVLEPLGVDFSLVIFEAILNVFWIVCGFVLLCGYKLRKQIVYVIPWTVVTLFVILYDVSVTMYYIYRLVCKAAQGVISAVPTAVIKPRILTL</sequence>
<evidence type="ECO:0000313" key="3">
    <source>
        <dbReference type="RefSeq" id="XP_022258819.1"/>
    </source>
</evidence>
<dbReference type="GeneID" id="111089875"/>